<dbReference type="Pfam" id="PF04149">
    <property type="entry name" value="DUF397"/>
    <property type="match status" value="1"/>
</dbReference>
<feature type="domain" description="DUF397" evidence="1">
    <location>
        <begin position="5"/>
        <end position="55"/>
    </location>
</feature>
<evidence type="ECO:0000313" key="3">
    <source>
        <dbReference type="Proteomes" id="UP000199207"/>
    </source>
</evidence>
<protein>
    <recommendedName>
        <fullName evidence="1">DUF397 domain-containing protein</fullName>
    </recommendedName>
</protein>
<dbReference type="RefSeq" id="WP_093837620.1">
    <property type="nucleotide sequence ID" value="NZ_FOLM01000002.1"/>
</dbReference>
<accession>A0A1I1HBU4</accession>
<name>A0A1I1HBU4_9ACTN</name>
<keyword evidence="3" id="KW-1185">Reference proteome</keyword>
<evidence type="ECO:0000259" key="1">
    <source>
        <dbReference type="Pfam" id="PF04149"/>
    </source>
</evidence>
<proteinExistence type="predicted"/>
<sequence>MTEIHWQKSSFSTDQHECVEIGSAARALLLRESEAPGAVLVADAVRVAALLRAVRGGALGRSAD</sequence>
<dbReference type="InterPro" id="IPR007278">
    <property type="entry name" value="DUF397"/>
</dbReference>
<evidence type="ECO:0000313" key="2">
    <source>
        <dbReference type="EMBL" id="SFC21165.1"/>
    </source>
</evidence>
<dbReference type="STRING" id="910347.SAMN05421773_102321"/>
<reference evidence="2 3" key="1">
    <citation type="submission" date="2016-10" db="EMBL/GenBank/DDBJ databases">
        <authorList>
            <person name="de Groot N.N."/>
        </authorList>
    </citation>
    <scope>NUCLEOTIDE SEQUENCE [LARGE SCALE GENOMIC DNA]</scope>
    <source>
        <strain evidence="2 3">CGMCC 4.5739</strain>
    </source>
</reference>
<gene>
    <name evidence="2" type="ORF">SAMN05421773_102321</name>
</gene>
<organism evidence="2 3">
    <name type="scientific">Streptomyces aidingensis</name>
    <dbReference type="NCBI Taxonomy" id="910347"/>
    <lineage>
        <taxon>Bacteria</taxon>
        <taxon>Bacillati</taxon>
        <taxon>Actinomycetota</taxon>
        <taxon>Actinomycetes</taxon>
        <taxon>Kitasatosporales</taxon>
        <taxon>Streptomycetaceae</taxon>
        <taxon>Streptomyces</taxon>
    </lineage>
</organism>
<dbReference type="AlphaFoldDB" id="A0A1I1HBU4"/>
<dbReference type="EMBL" id="FOLM01000002">
    <property type="protein sequence ID" value="SFC21165.1"/>
    <property type="molecule type" value="Genomic_DNA"/>
</dbReference>
<dbReference type="Proteomes" id="UP000199207">
    <property type="component" value="Unassembled WGS sequence"/>
</dbReference>